<reference evidence="1 2" key="1">
    <citation type="journal article" date="2018" name="New Phytol.">
        <title>Comparative genomics and transcriptomics depict ericoid mycorrhizal fungi as versatile saprotrophs and plant mutualists.</title>
        <authorList>
            <person name="Martino E."/>
            <person name="Morin E."/>
            <person name="Grelet G.A."/>
            <person name="Kuo A."/>
            <person name="Kohler A."/>
            <person name="Daghino S."/>
            <person name="Barry K.W."/>
            <person name="Cichocki N."/>
            <person name="Clum A."/>
            <person name="Dockter R.B."/>
            <person name="Hainaut M."/>
            <person name="Kuo R.C."/>
            <person name="LaButti K."/>
            <person name="Lindahl B.D."/>
            <person name="Lindquist E.A."/>
            <person name="Lipzen A."/>
            <person name="Khouja H.R."/>
            <person name="Magnuson J."/>
            <person name="Murat C."/>
            <person name="Ohm R.A."/>
            <person name="Singer S.W."/>
            <person name="Spatafora J.W."/>
            <person name="Wang M."/>
            <person name="Veneault-Fourrey C."/>
            <person name="Henrissat B."/>
            <person name="Grigoriev I.V."/>
            <person name="Martin F.M."/>
            <person name="Perotto S."/>
        </authorList>
    </citation>
    <scope>NUCLEOTIDE SEQUENCE [LARGE SCALE GENOMIC DNA]</scope>
    <source>
        <strain evidence="1 2">ATCC 22711</strain>
    </source>
</reference>
<gene>
    <name evidence="1" type="ORF">M430DRAFT_66249</name>
</gene>
<dbReference type="GO" id="GO:0000712">
    <property type="term" value="P:resolution of meiotic recombination intermediates"/>
    <property type="evidence" value="ECO:0007669"/>
    <property type="project" value="TreeGrafter"/>
</dbReference>
<organism evidence="1 2">
    <name type="scientific">Amorphotheca resinae ATCC 22711</name>
    <dbReference type="NCBI Taxonomy" id="857342"/>
    <lineage>
        <taxon>Eukaryota</taxon>
        <taxon>Fungi</taxon>
        <taxon>Dikarya</taxon>
        <taxon>Ascomycota</taxon>
        <taxon>Pezizomycotina</taxon>
        <taxon>Leotiomycetes</taxon>
        <taxon>Helotiales</taxon>
        <taxon>Amorphothecaceae</taxon>
        <taxon>Amorphotheca</taxon>
    </lineage>
</organism>
<name>A0A2T3B4K6_AMORE</name>
<sequence length="478" mass="53550">MAPTQAYPSIQAFYKREVPTQGDGFTEGELADALDPLNRKWDPEREYEESGIAELVPGPKAVTFVGRVVNVSTVWGRSQKQPKAAGWHYLILKDDFAAISIKLYFSRKEYPLKLGQLLTIWTVFISDASKTDTTVIPSVLIYANLFPGRVTSDHIMIHTNSSTDEICRAPLDYHKDRALPGLMTLDSYIRSGHDGVAGVKILVCIKSIGARKRITTKKGAERDLAEIILFDHTSEARCTLWGELIDSAKDWQPGKTILLISNPGYRVGYSGKGNIGIQHSTMIDINPEFPDAHWLKKYAAGLTKKESLCLEFPEDVWDIEAAEHGIYRNLYTLAEIDEWVRSEPRQVFTGYINVTIMEMSLVLHHRRNMLMCTECCGIPIYANTLHTTCLNCSKPLTLSLNPKIIGTLLDETGSIAAGKLLWSARAWEQLLGRTPAQLSDMKGEEIRALEQRMGFLRMHLVFGWAESVGRLAVLGMCM</sequence>
<keyword evidence="2" id="KW-1185">Reference proteome</keyword>
<dbReference type="AlphaFoldDB" id="A0A2T3B4K6"/>
<proteinExistence type="predicted"/>
<dbReference type="InterPro" id="IPR012340">
    <property type="entry name" value="NA-bd_OB-fold"/>
</dbReference>
<dbReference type="EMBL" id="KZ679010">
    <property type="protein sequence ID" value="PSS20561.1"/>
    <property type="molecule type" value="Genomic_DNA"/>
</dbReference>
<protein>
    <recommendedName>
        <fullName evidence="3">Replication protein A OB domain-containing protein</fullName>
    </recommendedName>
</protein>
<dbReference type="PANTHER" id="PTHR21166:SF2">
    <property type="entry name" value="CELL DIVISION CONTROL PROTEIN 24 OB DOMAIN-CONTAINING PROTEIN-RELATED"/>
    <property type="match status" value="1"/>
</dbReference>
<accession>A0A2T3B4K6</accession>
<evidence type="ECO:0000313" key="2">
    <source>
        <dbReference type="Proteomes" id="UP000241818"/>
    </source>
</evidence>
<dbReference type="InterPro" id="IPR052469">
    <property type="entry name" value="MEIOB"/>
</dbReference>
<dbReference type="STRING" id="857342.A0A2T3B4K6"/>
<dbReference type="Proteomes" id="UP000241818">
    <property type="component" value="Unassembled WGS sequence"/>
</dbReference>
<dbReference type="GO" id="GO:0008310">
    <property type="term" value="F:single-stranded DNA 3'-5' DNA exonuclease activity"/>
    <property type="evidence" value="ECO:0007669"/>
    <property type="project" value="TreeGrafter"/>
</dbReference>
<evidence type="ECO:0000313" key="1">
    <source>
        <dbReference type="EMBL" id="PSS20561.1"/>
    </source>
</evidence>
<dbReference type="InParanoid" id="A0A2T3B4K6"/>
<dbReference type="OrthoDB" id="3248508at2759"/>
<dbReference type="GO" id="GO:0003697">
    <property type="term" value="F:single-stranded DNA binding"/>
    <property type="evidence" value="ECO:0007669"/>
    <property type="project" value="TreeGrafter"/>
</dbReference>
<dbReference type="SUPFAM" id="SSF50249">
    <property type="entry name" value="Nucleic acid-binding proteins"/>
    <property type="match status" value="1"/>
</dbReference>
<dbReference type="CDD" id="cd04475">
    <property type="entry name" value="RPA1_DBD_B"/>
    <property type="match status" value="1"/>
</dbReference>
<evidence type="ECO:0008006" key="3">
    <source>
        <dbReference type="Google" id="ProtNLM"/>
    </source>
</evidence>
<dbReference type="PANTHER" id="PTHR21166">
    <property type="entry name" value="CELL DIVISION CONTROL PROTEIN 24 OB DOMAIN-CONTAINING PROTEIN-RELATED"/>
    <property type="match status" value="1"/>
</dbReference>
<dbReference type="RefSeq" id="XP_024721831.1">
    <property type="nucleotide sequence ID" value="XM_024869217.1"/>
</dbReference>
<dbReference type="GeneID" id="36577298"/>
<dbReference type="Gene3D" id="2.40.50.140">
    <property type="entry name" value="Nucleic acid-binding proteins"/>
    <property type="match status" value="1"/>
</dbReference>